<organism evidence="1 2">
    <name type="scientific">Niveispirillum cyanobacteriorum</name>
    <dbReference type="NCBI Taxonomy" id="1612173"/>
    <lineage>
        <taxon>Bacteria</taxon>
        <taxon>Pseudomonadati</taxon>
        <taxon>Pseudomonadota</taxon>
        <taxon>Alphaproteobacteria</taxon>
        <taxon>Rhodospirillales</taxon>
        <taxon>Azospirillaceae</taxon>
        <taxon>Niveispirillum</taxon>
    </lineage>
</organism>
<dbReference type="RefSeq" id="WP_102113535.1">
    <property type="nucleotide sequence ID" value="NZ_BMGN01000012.1"/>
</dbReference>
<sequence length="60" mass="6699">MDFILDLYQHQQTQRGAVVPGDMAVCNRCPSSFMISQRLAGDGIALVDMFARGAELNRWP</sequence>
<evidence type="ECO:0000313" key="1">
    <source>
        <dbReference type="EMBL" id="AUN31981.1"/>
    </source>
</evidence>
<proteinExistence type="predicted"/>
<keyword evidence="2" id="KW-1185">Reference proteome</keyword>
<dbReference type="Proteomes" id="UP000234752">
    <property type="component" value="Chromosome eg_2"/>
</dbReference>
<protein>
    <submittedName>
        <fullName evidence="1">Uncharacterized protein</fullName>
    </submittedName>
</protein>
<gene>
    <name evidence="1" type="ORF">C0V82_16255</name>
</gene>
<reference evidence="1 2" key="1">
    <citation type="submission" date="2017-12" db="EMBL/GenBank/DDBJ databases">
        <title>Genomes of bacteria within cyanobacterial aggregates.</title>
        <authorList>
            <person name="Cai H."/>
        </authorList>
    </citation>
    <scope>NUCLEOTIDE SEQUENCE [LARGE SCALE GENOMIC DNA]</scope>
    <source>
        <strain evidence="1 2">TH16</strain>
    </source>
</reference>
<dbReference type="AlphaFoldDB" id="A0A2K9NFV1"/>
<name>A0A2K9NFV1_9PROT</name>
<evidence type="ECO:0000313" key="2">
    <source>
        <dbReference type="Proteomes" id="UP000234752"/>
    </source>
</evidence>
<dbReference type="KEGG" id="ncb:C0V82_16255"/>
<accession>A0A2K9NFV1</accession>
<dbReference type="EMBL" id="CP025612">
    <property type="protein sequence ID" value="AUN31981.1"/>
    <property type="molecule type" value="Genomic_DNA"/>
</dbReference>